<evidence type="ECO:0000259" key="10">
    <source>
        <dbReference type="Pfam" id="PF03553"/>
    </source>
</evidence>
<comment type="caution">
    <text evidence="11">The sequence shown here is derived from an EMBL/GenBank/DDBJ whole genome shotgun (WGS) entry which is preliminary data.</text>
</comment>
<dbReference type="GO" id="GO:0005886">
    <property type="term" value="C:plasma membrane"/>
    <property type="evidence" value="ECO:0007669"/>
    <property type="project" value="UniProtKB-SubCell"/>
</dbReference>
<evidence type="ECO:0000256" key="3">
    <source>
        <dbReference type="ARBA" id="ARBA00022449"/>
    </source>
</evidence>
<feature type="transmembrane region" description="Helical" evidence="9">
    <location>
        <begin position="195"/>
        <end position="217"/>
    </location>
</feature>
<dbReference type="PANTHER" id="PTHR33451">
    <property type="entry name" value="MALATE-2H(+)/NA(+)-LACTATE ANTIPORTER"/>
    <property type="match status" value="1"/>
</dbReference>
<evidence type="ECO:0000256" key="1">
    <source>
        <dbReference type="ARBA" id="ARBA00004651"/>
    </source>
</evidence>
<keyword evidence="7 9" id="KW-0472">Membrane</keyword>
<evidence type="ECO:0000256" key="9">
    <source>
        <dbReference type="SAM" id="Phobius"/>
    </source>
</evidence>
<evidence type="ECO:0000313" key="12">
    <source>
        <dbReference type="Proteomes" id="UP000249808"/>
    </source>
</evidence>
<dbReference type="Proteomes" id="UP000249808">
    <property type="component" value="Unassembled WGS sequence"/>
</dbReference>
<keyword evidence="4" id="KW-1003">Cell membrane</keyword>
<feature type="transmembrane region" description="Helical" evidence="9">
    <location>
        <begin position="140"/>
        <end position="166"/>
    </location>
</feature>
<dbReference type="GO" id="GO:0015297">
    <property type="term" value="F:antiporter activity"/>
    <property type="evidence" value="ECO:0007669"/>
    <property type="project" value="UniProtKB-KW"/>
</dbReference>
<gene>
    <name evidence="11" type="primary">nhaC</name>
    <name evidence="11" type="ORF">BHU61_10055</name>
</gene>
<evidence type="ECO:0000256" key="6">
    <source>
        <dbReference type="ARBA" id="ARBA00022989"/>
    </source>
</evidence>
<evidence type="ECO:0000256" key="4">
    <source>
        <dbReference type="ARBA" id="ARBA00022475"/>
    </source>
</evidence>
<feature type="transmembrane region" description="Helical" evidence="9">
    <location>
        <begin position="437"/>
        <end position="456"/>
    </location>
</feature>
<feature type="transmembrane region" description="Helical" evidence="9">
    <location>
        <begin position="316"/>
        <end position="336"/>
    </location>
</feature>
<dbReference type="InterPro" id="IPR004770">
    <property type="entry name" value="Na/H_antiport_NhaC"/>
</dbReference>
<dbReference type="InterPro" id="IPR052180">
    <property type="entry name" value="NhaC_Na-H+_Antiporter"/>
</dbReference>
<dbReference type="EMBL" id="PZJH01000005">
    <property type="protein sequence ID" value="RAK44110.1"/>
    <property type="molecule type" value="Genomic_DNA"/>
</dbReference>
<feature type="transmembrane region" description="Helical" evidence="9">
    <location>
        <begin position="238"/>
        <end position="257"/>
    </location>
</feature>
<evidence type="ECO:0000313" key="11">
    <source>
        <dbReference type="EMBL" id="RAK44110.1"/>
    </source>
</evidence>
<keyword evidence="3" id="KW-0050">Antiport</keyword>
<feature type="transmembrane region" description="Helical" evidence="9">
    <location>
        <begin position="107"/>
        <end position="128"/>
    </location>
</feature>
<feature type="domain" description="Na+/H+ antiporter NhaC-like C-terminal" evidence="10">
    <location>
        <begin position="164"/>
        <end position="456"/>
    </location>
</feature>
<feature type="transmembrane region" description="Helical" evidence="9">
    <location>
        <begin position="40"/>
        <end position="61"/>
    </location>
</feature>
<dbReference type="RefSeq" id="WP_111716619.1">
    <property type="nucleotide sequence ID" value="NZ_JBHSSR010000015.1"/>
</dbReference>
<sequence length="480" mass="51787">MDNKLKQKKEINVWWALVPLVFMIASMIFTVVFLEQAPHIPLMIGTAIAAIVAHQHGFTWEEIEEMMYKGIKLALPAIVIIILVGLVIGAWIGGGVVATMIYYGLKLISPSMFLVTICIICGIVALAIGSSWSTMATVGVAGMGIGLSMDIPAGMIAGAVISGSYFGDKMSPLSDTTNLASGLTGTDLFVHIKHMFFTTIPGIIIALIAYFFIGRQFAGGHMDTKKIDTLLNGMEEQFVISPWLLLIPLIVIILVTLKVPAVPALVVGIILGAGAQQLVQGDSMKAVMDTLQSGYKIDSKNELITELFNKGGLESMFFTISMTIVAMTFGGILEFSGMLNAIISKILLVARSTGSLIAATIVSCFATNATCSEQYISIVVPSRMYLRAFIDKNLHPKNLSRCLEDSGTLTSVFVPWNTCGVFIAGTLGVGVAEYAPYAILNFMVPIISIIYGYTGFKIVKMTKEERAHFEQQNLQPAELA</sequence>
<accession>A0A327ZP23</accession>
<keyword evidence="12" id="KW-1185">Reference proteome</keyword>
<feature type="transmembrane region" description="Helical" evidence="9">
    <location>
        <begin position="411"/>
        <end position="431"/>
    </location>
</feature>
<dbReference type="NCBIfam" id="TIGR00931">
    <property type="entry name" value="antiport_nhaC"/>
    <property type="match status" value="1"/>
</dbReference>
<feature type="transmembrane region" description="Helical" evidence="9">
    <location>
        <begin position="12"/>
        <end position="34"/>
    </location>
</feature>
<organism evidence="11 12">
    <name type="scientific">Macrococcus epidermidis</name>
    <dbReference type="NCBI Taxonomy" id="1902580"/>
    <lineage>
        <taxon>Bacteria</taxon>
        <taxon>Bacillati</taxon>
        <taxon>Bacillota</taxon>
        <taxon>Bacilli</taxon>
        <taxon>Bacillales</taxon>
        <taxon>Staphylococcaceae</taxon>
        <taxon>Macrococcus</taxon>
    </lineage>
</organism>
<comment type="similarity">
    <text evidence="8">Belongs to the NhaC Na(+)/H(+) (TC 2.A.35) antiporter family.</text>
</comment>
<reference evidence="11 12" key="1">
    <citation type="journal article" date="2018" name="Front. Microbiol.">
        <title>Description and Comparative Genomics of Macrococcus caseolyticus subsp. hominis subsp. nov., Macrococcus goetzii sp. nov., Macrococcus epidermidis sp. nov., and Macrococcus bohemicus sp. nov., Novel Macrococci From Human Clinical Material With Virulence Potential and Suspected Uptake of Foreign DNA by Natural Transformation.</title>
        <authorList>
            <person name="Maslanova I."/>
            <person name="Wertheimer Z."/>
            <person name="Sedlacek I."/>
            <person name="Svec P."/>
            <person name="Indrakova A."/>
            <person name="Kovarovic V."/>
            <person name="Schumann P."/>
            <person name="Sproer C."/>
            <person name="Kralova S."/>
            <person name="Sedo O."/>
            <person name="Kristofova L."/>
            <person name="Vrbovska V."/>
            <person name="Fuzik T."/>
            <person name="Petras P."/>
            <person name="Zdrahal Z."/>
            <person name="Ruzickova V."/>
            <person name="Doskar J."/>
            <person name="Pantucek R."/>
        </authorList>
    </citation>
    <scope>NUCLEOTIDE SEQUENCE [LARGE SCALE GENOMIC DNA]</scope>
    <source>
        <strain evidence="11 12">01/688</strain>
    </source>
</reference>
<dbReference type="InterPro" id="IPR018461">
    <property type="entry name" value="Na/H_Antiport_NhaC-like_C"/>
</dbReference>
<evidence type="ECO:0000256" key="7">
    <source>
        <dbReference type="ARBA" id="ARBA00023136"/>
    </source>
</evidence>
<name>A0A327ZP23_9STAP</name>
<evidence type="ECO:0000256" key="5">
    <source>
        <dbReference type="ARBA" id="ARBA00022692"/>
    </source>
</evidence>
<feature type="transmembrane region" description="Helical" evidence="9">
    <location>
        <begin position="73"/>
        <end position="101"/>
    </location>
</feature>
<dbReference type="AlphaFoldDB" id="A0A327ZP23"/>
<evidence type="ECO:0000256" key="2">
    <source>
        <dbReference type="ARBA" id="ARBA00022448"/>
    </source>
</evidence>
<evidence type="ECO:0000256" key="8">
    <source>
        <dbReference type="ARBA" id="ARBA00038435"/>
    </source>
</evidence>
<comment type="subcellular location">
    <subcellularLocation>
        <location evidence="1">Cell membrane</location>
        <topology evidence="1">Multi-pass membrane protein</topology>
    </subcellularLocation>
</comment>
<keyword evidence="5 9" id="KW-0812">Transmembrane</keyword>
<dbReference type="Pfam" id="PF03553">
    <property type="entry name" value="Na_H_antiporter"/>
    <property type="match status" value="1"/>
</dbReference>
<proteinExistence type="inferred from homology"/>
<protein>
    <submittedName>
        <fullName evidence="11">Na+/H+ antiporter NhaC</fullName>
    </submittedName>
</protein>
<keyword evidence="2" id="KW-0813">Transport</keyword>
<dbReference type="PANTHER" id="PTHR33451:SF3">
    <property type="entry name" value="MALATE-2H(+)_NA(+)-LACTATE ANTIPORTER"/>
    <property type="match status" value="1"/>
</dbReference>
<keyword evidence="6 9" id="KW-1133">Transmembrane helix</keyword>